<evidence type="ECO:0000313" key="2">
    <source>
        <dbReference type="Proteomes" id="UP000789901"/>
    </source>
</evidence>
<keyword evidence="2" id="KW-1185">Reference proteome</keyword>
<protein>
    <submittedName>
        <fullName evidence="1">27420_t:CDS:1</fullName>
    </submittedName>
</protein>
<dbReference type="PANTHER" id="PTHR36124">
    <property type="match status" value="1"/>
</dbReference>
<organism evidence="1 2">
    <name type="scientific">Gigaspora margarita</name>
    <dbReference type="NCBI Taxonomy" id="4874"/>
    <lineage>
        <taxon>Eukaryota</taxon>
        <taxon>Fungi</taxon>
        <taxon>Fungi incertae sedis</taxon>
        <taxon>Mucoromycota</taxon>
        <taxon>Glomeromycotina</taxon>
        <taxon>Glomeromycetes</taxon>
        <taxon>Diversisporales</taxon>
        <taxon>Gigasporaceae</taxon>
        <taxon>Gigaspora</taxon>
    </lineage>
</organism>
<feature type="non-terminal residue" evidence="1">
    <location>
        <position position="1"/>
    </location>
</feature>
<accession>A0ABN7VB14</accession>
<reference evidence="1 2" key="1">
    <citation type="submission" date="2021-06" db="EMBL/GenBank/DDBJ databases">
        <authorList>
            <person name="Kallberg Y."/>
            <person name="Tangrot J."/>
            <person name="Rosling A."/>
        </authorList>
    </citation>
    <scope>NUCLEOTIDE SEQUENCE [LARGE SCALE GENOMIC DNA]</scope>
    <source>
        <strain evidence="1 2">120-4 pot B 10/14</strain>
    </source>
</reference>
<name>A0ABN7VB14_GIGMA</name>
<dbReference type="Proteomes" id="UP000789901">
    <property type="component" value="Unassembled WGS sequence"/>
</dbReference>
<dbReference type="InterPro" id="IPR046366">
    <property type="entry name" value="MPAB"/>
</dbReference>
<dbReference type="PANTHER" id="PTHR36124:SF1">
    <property type="entry name" value="ER-BOUND OXYGENASE MPAB_MPAB'_RUBBER OXYGENASE CATALYTIC DOMAIN-CONTAINING PROTEIN"/>
    <property type="match status" value="1"/>
</dbReference>
<comment type="caution">
    <text evidence="1">The sequence shown here is derived from an EMBL/GenBank/DDBJ whole genome shotgun (WGS) entry which is preliminary data.</text>
</comment>
<proteinExistence type="predicted"/>
<sequence>VNPLDLERAKTTIKRLNFIHNFCPIENKDMVYTLSLFVYELPRWINEFVWRQLMDIEIERIRMGIEAWSNSKTKFMVYNKSNLAAAAGTIRLSLSLVHSFFQLFARKIIYSLDHF</sequence>
<evidence type="ECO:0000313" key="1">
    <source>
        <dbReference type="EMBL" id="CAG8752688.1"/>
    </source>
</evidence>
<dbReference type="EMBL" id="CAJVQB010012088">
    <property type="protein sequence ID" value="CAG8752688.1"/>
    <property type="molecule type" value="Genomic_DNA"/>
</dbReference>
<gene>
    <name evidence="1" type="ORF">GMARGA_LOCUS16568</name>
</gene>